<accession>A0A2S0MC02</accession>
<proteinExistence type="predicted"/>
<evidence type="ECO:0000259" key="5">
    <source>
        <dbReference type="PROSITE" id="PS50850"/>
    </source>
</evidence>
<feature type="domain" description="Major facilitator superfamily (MFS) profile" evidence="5">
    <location>
        <begin position="214"/>
        <end position="396"/>
    </location>
</feature>
<keyword evidence="2 4" id="KW-1133">Transmembrane helix</keyword>
<sequence length="396" mass="41720">MLDLSAYRALFADRQLARIVLSSILPRLPIGMNALGLTLFVQSATGSFARAGWVTGAYMAALAVQAPMIGRWVDRRGPRGLLGPLAALHVLALLALVGVVTQRMAMPWVLALAFVAGLSYPPVAMVLRATFRKADLTAAQRQSAFAVDSVVTETCFILGPLLVSLGLLAGSPAYAVALAAACTAIGVPLFVRSGALQRWGEVEPAAARHWLGPLRVAAVRRSLVLGLAAAVGIGLNEMSIPAFATEAGLPRAIGAFYAAMSVPSALAGLYYGTRRWGWSLNHQIQLTLAWLALGSVAMAFAPSPWWFAAACGCTGMAFGPMITALSLQLGALSPREYVTEAFTWSMTVFMIGIGVGFWLGGLLVQSHGFSATLWASAGGMALAALWCLRVPQVREH</sequence>
<feature type="transmembrane region" description="Helical" evidence="4">
    <location>
        <begin position="255"/>
        <end position="272"/>
    </location>
</feature>
<dbReference type="Pfam" id="PF07690">
    <property type="entry name" value="MFS_1"/>
    <property type="match status" value="2"/>
</dbReference>
<dbReference type="InterPro" id="IPR036259">
    <property type="entry name" value="MFS_trans_sf"/>
</dbReference>
<dbReference type="SUPFAM" id="SSF103473">
    <property type="entry name" value="MFS general substrate transporter"/>
    <property type="match status" value="1"/>
</dbReference>
<evidence type="ECO:0000256" key="2">
    <source>
        <dbReference type="ARBA" id="ARBA00022989"/>
    </source>
</evidence>
<feature type="transmembrane region" description="Helical" evidence="4">
    <location>
        <begin position="173"/>
        <end position="191"/>
    </location>
</feature>
<feature type="transmembrane region" description="Helical" evidence="4">
    <location>
        <begin position="81"/>
        <end position="102"/>
    </location>
</feature>
<dbReference type="InterPro" id="IPR011701">
    <property type="entry name" value="MFS"/>
</dbReference>
<keyword evidence="1 4" id="KW-0812">Transmembrane</keyword>
<feature type="transmembrane region" description="Helical" evidence="4">
    <location>
        <begin position="284"/>
        <end position="301"/>
    </location>
</feature>
<keyword evidence="3 4" id="KW-0472">Membrane</keyword>
<dbReference type="AlphaFoldDB" id="A0A2S0MC02"/>
<organism evidence="6 7">
    <name type="scientific">Ottowia oryzae</name>
    <dbReference type="NCBI Taxonomy" id="2109914"/>
    <lineage>
        <taxon>Bacteria</taxon>
        <taxon>Pseudomonadati</taxon>
        <taxon>Pseudomonadota</taxon>
        <taxon>Betaproteobacteria</taxon>
        <taxon>Burkholderiales</taxon>
        <taxon>Comamonadaceae</taxon>
        <taxon>Ottowia</taxon>
    </lineage>
</organism>
<evidence type="ECO:0000256" key="1">
    <source>
        <dbReference type="ARBA" id="ARBA00022692"/>
    </source>
</evidence>
<evidence type="ECO:0000256" key="4">
    <source>
        <dbReference type="SAM" id="Phobius"/>
    </source>
</evidence>
<feature type="transmembrane region" description="Helical" evidence="4">
    <location>
        <begin position="108"/>
        <end position="131"/>
    </location>
</feature>
<feature type="transmembrane region" description="Helical" evidence="4">
    <location>
        <begin position="369"/>
        <end position="388"/>
    </location>
</feature>
<feature type="transmembrane region" description="Helical" evidence="4">
    <location>
        <begin position="223"/>
        <end position="243"/>
    </location>
</feature>
<dbReference type="PANTHER" id="PTHR23542:SF1">
    <property type="entry name" value="MAJOR FACILITATOR SUPERFAMILY (MFS) PROFILE DOMAIN-CONTAINING PROTEIN"/>
    <property type="match status" value="1"/>
</dbReference>
<evidence type="ECO:0000256" key="3">
    <source>
        <dbReference type="ARBA" id="ARBA00023136"/>
    </source>
</evidence>
<dbReference type="Gene3D" id="1.20.1250.20">
    <property type="entry name" value="MFS general substrate transporter like domains"/>
    <property type="match status" value="2"/>
</dbReference>
<reference evidence="6 7" key="1">
    <citation type="submission" date="2018-03" db="EMBL/GenBank/DDBJ databases">
        <title>Genome sequencing of Ottowia sp.</title>
        <authorList>
            <person name="Kim S.-J."/>
            <person name="Heo J."/>
            <person name="Kwon S.-W."/>
        </authorList>
    </citation>
    <scope>NUCLEOTIDE SEQUENCE [LARGE SCALE GENOMIC DNA]</scope>
    <source>
        <strain evidence="6 7">KADR8-3</strain>
    </source>
</reference>
<feature type="transmembrane region" description="Helical" evidence="4">
    <location>
        <begin position="341"/>
        <end position="363"/>
    </location>
</feature>
<feature type="transmembrane region" description="Helical" evidence="4">
    <location>
        <begin position="307"/>
        <end position="329"/>
    </location>
</feature>
<keyword evidence="7" id="KW-1185">Reference proteome</keyword>
<dbReference type="PROSITE" id="PS50850">
    <property type="entry name" value="MFS"/>
    <property type="match status" value="1"/>
</dbReference>
<gene>
    <name evidence="6" type="ORF">C6570_03020</name>
</gene>
<dbReference type="InterPro" id="IPR020846">
    <property type="entry name" value="MFS_dom"/>
</dbReference>
<feature type="transmembrane region" description="Helical" evidence="4">
    <location>
        <begin position="143"/>
        <end position="167"/>
    </location>
</feature>
<dbReference type="KEGG" id="otk:C6570_03020"/>
<dbReference type="GO" id="GO:0022857">
    <property type="term" value="F:transmembrane transporter activity"/>
    <property type="evidence" value="ECO:0007669"/>
    <property type="project" value="InterPro"/>
</dbReference>
<dbReference type="EMBL" id="CP027666">
    <property type="protein sequence ID" value="AVO33337.1"/>
    <property type="molecule type" value="Genomic_DNA"/>
</dbReference>
<name>A0A2S0MC02_9BURK</name>
<feature type="transmembrane region" description="Helical" evidence="4">
    <location>
        <begin position="51"/>
        <end position="69"/>
    </location>
</feature>
<dbReference type="RefSeq" id="WP_106701900.1">
    <property type="nucleotide sequence ID" value="NZ_CP027666.1"/>
</dbReference>
<evidence type="ECO:0000313" key="6">
    <source>
        <dbReference type="EMBL" id="AVO33337.1"/>
    </source>
</evidence>
<evidence type="ECO:0000313" key="7">
    <source>
        <dbReference type="Proteomes" id="UP000239709"/>
    </source>
</evidence>
<dbReference type="Proteomes" id="UP000239709">
    <property type="component" value="Chromosome"/>
</dbReference>
<protein>
    <recommendedName>
        <fullName evidence="5">Major facilitator superfamily (MFS) profile domain-containing protein</fullName>
    </recommendedName>
</protein>
<dbReference type="PANTHER" id="PTHR23542">
    <property type="match status" value="1"/>
</dbReference>
<feature type="transmembrane region" description="Helical" evidence="4">
    <location>
        <begin position="24"/>
        <end position="45"/>
    </location>
</feature>